<evidence type="ECO:0000256" key="1">
    <source>
        <dbReference type="SAM" id="SignalP"/>
    </source>
</evidence>
<reference evidence="2" key="1">
    <citation type="journal article" date="2015" name="PLoS ONE">
        <title>An Insight into the Sialome of the Lone Star Tick, Amblyomma americanum, with a Glimpse on Its Time Dependent Gene Expression.</title>
        <authorList>
            <person name="Karim S."/>
            <person name="Ribeiro J.M."/>
        </authorList>
    </citation>
    <scope>NUCLEOTIDE SEQUENCE</scope>
    <source>
        <tissue evidence="2">Salivary gland</tissue>
    </source>
</reference>
<proteinExistence type="evidence at transcript level"/>
<dbReference type="AlphaFoldDB" id="A0A0C9S3B4"/>
<feature type="signal peptide" evidence="1">
    <location>
        <begin position="1"/>
        <end position="18"/>
    </location>
</feature>
<feature type="chain" id="PRO_5002212726" evidence="1">
    <location>
        <begin position="19"/>
        <end position="84"/>
    </location>
</feature>
<evidence type="ECO:0000313" key="2">
    <source>
        <dbReference type="EMBL" id="JAG91549.1"/>
    </source>
</evidence>
<protein>
    <submittedName>
        <fullName evidence="2">Putative secreted protein</fullName>
    </submittedName>
</protein>
<feature type="non-terminal residue" evidence="2">
    <location>
        <position position="84"/>
    </location>
</feature>
<sequence length="84" mass="9204">MECVPLCQLLLLLCAVLAEGGNGGPGPFAHGLCFRRCNPDLQANTCQTGCDCFRRRHFPRLGSCLRPGIELPLGYDPRHLPLQV</sequence>
<dbReference type="EMBL" id="GBZX01001191">
    <property type="protein sequence ID" value="JAG91549.1"/>
    <property type="molecule type" value="mRNA"/>
</dbReference>
<name>A0A0C9S3B4_AMBAM</name>
<organism evidence="2">
    <name type="scientific">Amblyomma americanum</name>
    <name type="common">Lone star tick</name>
    <dbReference type="NCBI Taxonomy" id="6943"/>
    <lineage>
        <taxon>Eukaryota</taxon>
        <taxon>Metazoa</taxon>
        <taxon>Ecdysozoa</taxon>
        <taxon>Arthropoda</taxon>
        <taxon>Chelicerata</taxon>
        <taxon>Arachnida</taxon>
        <taxon>Acari</taxon>
        <taxon>Parasitiformes</taxon>
        <taxon>Ixodida</taxon>
        <taxon>Ixodoidea</taxon>
        <taxon>Ixodidae</taxon>
        <taxon>Amblyomminae</taxon>
        <taxon>Amblyomma</taxon>
    </lineage>
</organism>
<accession>A0A0C9S3B4</accession>
<keyword evidence="1" id="KW-0732">Signal</keyword>